<dbReference type="PANTHER" id="PTHR37535:SF2">
    <property type="entry name" value="FINGER DOMAIN PROTEIN, PUTATIVE (AFU_ORTHOLOGUE AFUA_6G09300)-RELATED"/>
    <property type="match status" value="1"/>
</dbReference>
<protein>
    <submittedName>
        <fullName evidence="1">Uncharacterized protein</fullName>
    </submittedName>
</protein>
<dbReference type="PANTHER" id="PTHR37535">
    <property type="entry name" value="FLUG DOMAIN PROTEIN"/>
    <property type="match status" value="1"/>
</dbReference>
<evidence type="ECO:0000313" key="2">
    <source>
        <dbReference type="Proteomes" id="UP000267821"/>
    </source>
</evidence>
<dbReference type="Proteomes" id="UP000267821">
    <property type="component" value="Unassembled WGS sequence"/>
</dbReference>
<dbReference type="EMBL" id="ML121529">
    <property type="protein sequence ID" value="RPB28676.1"/>
    <property type="molecule type" value="Genomic_DNA"/>
</dbReference>
<dbReference type="OrthoDB" id="5400098at2759"/>
<feature type="non-terminal residue" evidence="1">
    <location>
        <position position="202"/>
    </location>
</feature>
<dbReference type="STRING" id="1051890.A0A3N4M0H9"/>
<keyword evidence="2" id="KW-1185">Reference proteome</keyword>
<accession>A0A3N4M0H9</accession>
<reference evidence="1 2" key="1">
    <citation type="journal article" date="2018" name="Nat. Ecol. Evol.">
        <title>Pezizomycetes genomes reveal the molecular basis of ectomycorrhizal truffle lifestyle.</title>
        <authorList>
            <person name="Murat C."/>
            <person name="Payen T."/>
            <person name="Noel B."/>
            <person name="Kuo A."/>
            <person name="Morin E."/>
            <person name="Chen J."/>
            <person name="Kohler A."/>
            <person name="Krizsan K."/>
            <person name="Balestrini R."/>
            <person name="Da Silva C."/>
            <person name="Montanini B."/>
            <person name="Hainaut M."/>
            <person name="Levati E."/>
            <person name="Barry K.W."/>
            <person name="Belfiori B."/>
            <person name="Cichocki N."/>
            <person name="Clum A."/>
            <person name="Dockter R.B."/>
            <person name="Fauchery L."/>
            <person name="Guy J."/>
            <person name="Iotti M."/>
            <person name="Le Tacon F."/>
            <person name="Lindquist E.A."/>
            <person name="Lipzen A."/>
            <person name="Malagnac F."/>
            <person name="Mello A."/>
            <person name="Molinier V."/>
            <person name="Miyauchi S."/>
            <person name="Poulain J."/>
            <person name="Riccioni C."/>
            <person name="Rubini A."/>
            <person name="Sitrit Y."/>
            <person name="Splivallo R."/>
            <person name="Traeger S."/>
            <person name="Wang M."/>
            <person name="Zifcakova L."/>
            <person name="Wipf D."/>
            <person name="Zambonelli A."/>
            <person name="Paolocci F."/>
            <person name="Nowrousian M."/>
            <person name="Ottonello S."/>
            <person name="Baldrian P."/>
            <person name="Spatafora J.W."/>
            <person name="Henrissat B."/>
            <person name="Nagy L.G."/>
            <person name="Aury J.M."/>
            <person name="Wincker P."/>
            <person name="Grigoriev I.V."/>
            <person name="Bonfante P."/>
            <person name="Martin F.M."/>
        </authorList>
    </citation>
    <scope>NUCLEOTIDE SEQUENCE [LARGE SCALE GENOMIC DNA]</scope>
    <source>
        <strain evidence="1 2">ATCC MYA-4762</strain>
    </source>
</reference>
<name>A0A3N4M0H9_9PEZI</name>
<dbReference type="AlphaFoldDB" id="A0A3N4M0H9"/>
<organism evidence="1 2">
    <name type="scientific">Terfezia boudieri ATCC MYA-4762</name>
    <dbReference type="NCBI Taxonomy" id="1051890"/>
    <lineage>
        <taxon>Eukaryota</taxon>
        <taxon>Fungi</taxon>
        <taxon>Dikarya</taxon>
        <taxon>Ascomycota</taxon>
        <taxon>Pezizomycotina</taxon>
        <taxon>Pezizomycetes</taxon>
        <taxon>Pezizales</taxon>
        <taxon>Pezizaceae</taxon>
        <taxon>Terfezia</taxon>
    </lineage>
</organism>
<gene>
    <name evidence="1" type="ORF">L211DRAFT_865208</name>
</gene>
<sequence>MSAMKSRWAEFSNVVFNGVTDFKLFLEWHLENTKIGALSTLETRWKYLRLYYTCEVGHAMDKNMSTEITAFLSQLAFKVDLQQDKKPKGVITHHDVGHLLRSHWEYEWRLKDGRRCVELALIVLLLSYMAGRPGAVLDTMCHPGEALKYKNFEIVAIRNGGGERLYTMKVSYHLLTFMSEENYVNRSAPSEPNFIVSKIKTL</sequence>
<proteinExistence type="predicted"/>
<dbReference type="InParanoid" id="A0A3N4M0H9"/>
<evidence type="ECO:0000313" key="1">
    <source>
        <dbReference type="EMBL" id="RPB28676.1"/>
    </source>
</evidence>